<proteinExistence type="predicted"/>
<protein>
    <submittedName>
        <fullName evidence="1">Uncharacterized protein</fullName>
    </submittedName>
</protein>
<reference evidence="1" key="1">
    <citation type="journal article" date="2021" name="Proc. Natl. Acad. Sci. U.S.A.">
        <title>A Catalog of Tens of Thousands of Viruses from Human Metagenomes Reveals Hidden Associations with Chronic Diseases.</title>
        <authorList>
            <person name="Tisza M.J."/>
            <person name="Buck C.B."/>
        </authorList>
    </citation>
    <scope>NUCLEOTIDE SEQUENCE</scope>
    <source>
        <strain evidence="1">CtPjm15</strain>
    </source>
</reference>
<accession>A0A8S5SPL8</accession>
<name>A0A8S5SPL8_9VIRU</name>
<sequence>MIKCEIKDDRVEIVFRGTAEEVFGELIEIMEKYADQFLHVPLGKFIEMLGETNKLVMAKKAADSENNASDEVRQDD</sequence>
<organism evidence="1">
    <name type="scientific">Phage sp. ctPjm15</name>
    <dbReference type="NCBI Taxonomy" id="2828006"/>
    <lineage>
        <taxon>Viruses</taxon>
    </lineage>
</organism>
<evidence type="ECO:0000313" key="1">
    <source>
        <dbReference type="EMBL" id="DAF52988.1"/>
    </source>
</evidence>
<dbReference type="EMBL" id="BK032645">
    <property type="protein sequence ID" value="DAF52988.1"/>
    <property type="molecule type" value="Genomic_DNA"/>
</dbReference>